<dbReference type="InterPro" id="IPR004358">
    <property type="entry name" value="Sig_transdc_His_kin-like_C"/>
</dbReference>
<evidence type="ECO:0000313" key="18">
    <source>
        <dbReference type="Proteomes" id="UP000199017"/>
    </source>
</evidence>
<feature type="transmembrane region" description="Helical" evidence="14">
    <location>
        <begin position="187"/>
        <end position="209"/>
    </location>
</feature>
<dbReference type="InterPro" id="IPR036097">
    <property type="entry name" value="HisK_dim/P_sf"/>
</dbReference>
<dbReference type="SMART" id="SM00388">
    <property type="entry name" value="HisKA"/>
    <property type="match status" value="2"/>
</dbReference>
<dbReference type="GO" id="GO:0005886">
    <property type="term" value="C:plasma membrane"/>
    <property type="evidence" value="ECO:0007669"/>
    <property type="project" value="TreeGrafter"/>
</dbReference>
<dbReference type="EMBL" id="FNDU01000001">
    <property type="protein sequence ID" value="SDH44962.1"/>
    <property type="molecule type" value="Genomic_DNA"/>
</dbReference>
<dbReference type="SUPFAM" id="SSF47384">
    <property type="entry name" value="Homodimeric domain of signal transducing histidine kinase"/>
    <property type="match status" value="2"/>
</dbReference>
<evidence type="ECO:0000256" key="5">
    <source>
        <dbReference type="ARBA" id="ARBA00022553"/>
    </source>
</evidence>
<proteinExistence type="inferred from homology"/>
<evidence type="ECO:0000256" key="4">
    <source>
        <dbReference type="ARBA" id="ARBA00012438"/>
    </source>
</evidence>
<dbReference type="Proteomes" id="UP000199017">
    <property type="component" value="Unassembled WGS sequence"/>
</dbReference>
<sequence length="1117" mass="127973">MLMKWFPFIVVIVLCSLWPGELEAAAAVDLKQSEQKYDLHSSLELLQDKEGIWSVEEVSSEAFSASFTKNKGSIPSFGYTSSVYWIRFQLENNTTVDDWVLEIAYPPHDSIELYEMVNNRPLKASETGDLKDFYNRDKNHRHFTFNLNPPENEPLTYYLRFESEGSMQVPLTLWSEEAFAKKSQIEYLILGLYYGICIVMILYNLFLFFSLRLHSYLWYVLFILALTFTHLTLNGAAYQFLWPESPWWNNRAIVFFMAASNAMAFLFTKSFLNTPVYTPKLNQMFKLFVPFQFFIMALLMISYNAALNLVMLCTIVLVFIVLTAAGFIWRKGYSPARYFFFGWIIFLVGVFLSSVADAGFIPITFFTKYASQIGSAFEVILFSLALADKFNVLRMEKEKAERHAKESQELAVEQLKKTNRLKDEFLANTSHELRTPLNGIIGIAESLRDGAAGQVNISLKNNLNIIIQSGKRLSHLVNDLLDFSKLKHKAIELQWKPVRLKEATDVVFSLLEPLMKGKPITFNYNITTDLPLVKADENRVQQILHNIIGNAVKFTETGSITVTAEKEKDSVLITVQDTGIGIKGEDLNIIFNEFEQGSDENVRRKRGTGLGLSITKKLIELHGGTISVMSEPKKGTTVRFSLPLYDGAVNNAAFPLAYYENYKEEAEVMDDSRHLLTKKRNKGSILIADDEPINLQVLQNHLRMEGYDVTAVTNGEQVLQKAKTHVFDLIIIDVMMPVLSGYKVSELLRKNYSLTELPILIVTARNELEDIVTAFRFGANDYLSKPCYKEELLARVQTLLTMQKAMKDTLTQKEALNQANNELKLLNHELEERVKERTKKLELKTEELLRMEKSRRHLLSNISHDLGTPMTSLQGYIKAMIDEVISVDNKYYLEMVYEKVLFIDRLIRDLYDLSRLEARQVSFHWEYINASTFINQFLPSFESDVRSENLSFVTQNLFTATKDGEAIYADLDRLKQVMTNLIYNAVKYTSDKGTIVIEVNDSSMPSRHFRDHGKGKEETAFTLEEPIEDQRHSRCLVIGVHDTGRGIDPESLPFIFDRFFREDSSRPSSDGNIGLGLNICKEIVEYHGGTIWAESKKQKGSTFYFTLPLYPLIKERS</sequence>
<dbReference type="InterPro" id="IPR011622">
    <property type="entry name" value="7TMR_DISM_rcpt_extracell_dom2"/>
</dbReference>
<dbReference type="FunFam" id="1.10.287.130:FF:000001">
    <property type="entry name" value="Two-component sensor histidine kinase"/>
    <property type="match status" value="1"/>
</dbReference>
<dbReference type="PANTHER" id="PTHR43047:SF72">
    <property type="entry name" value="OSMOSENSING HISTIDINE PROTEIN KINASE SLN1"/>
    <property type="match status" value="1"/>
</dbReference>
<dbReference type="Gene3D" id="3.30.565.10">
    <property type="entry name" value="Histidine kinase-like ATPase, C-terminal domain"/>
    <property type="match status" value="2"/>
</dbReference>
<keyword evidence="14" id="KW-0812">Transmembrane</keyword>
<dbReference type="EC" id="2.7.13.3" evidence="4"/>
<dbReference type="Pfam" id="PF02518">
    <property type="entry name" value="HATPase_c"/>
    <property type="match status" value="2"/>
</dbReference>
<keyword evidence="6" id="KW-0808">Transferase</keyword>
<dbReference type="Pfam" id="PF07695">
    <property type="entry name" value="7TMR-DISM_7TM"/>
    <property type="match status" value="1"/>
</dbReference>
<accession>A0A1G8CHT0</accession>
<dbReference type="GO" id="GO:0000155">
    <property type="term" value="F:phosphorelay sensor kinase activity"/>
    <property type="evidence" value="ECO:0007669"/>
    <property type="project" value="InterPro"/>
</dbReference>
<dbReference type="SUPFAM" id="SSF55874">
    <property type="entry name" value="ATPase domain of HSP90 chaperone/DNA topoisomerase II/histidine kinase"/>
    <property type="match status" value="2"/>
</dbReference>
<dbReference type="SUPFAM" id="SSF52172">
    <property type="entry name" value="CheY-like"/>
    <property type="match status" value="1"/>
</dbReference>
<dbReference type="InterPro" id="IPR003661">
    <property type="entry name" value="HisK_dim/P_dom"/>
</dbReference>
<feature type="transmembrane region" description="Helical" evidence="14">
    <location>
        <begin position="253"/>
        <end position="272"/>
    </location>
</feature>
<keyword evidence="18" id="KW-1185">Reference proteome</keyword>
<comment type="subcellular location">
    <subcellularLocation>
        <location evidence="2">Membrane</location>
    </subcellularLocation>
</comment>
<keyword evidence="5 12" id="KW-0597">Phosphoprotein</keyword>
<dbReference type="FunFam" id="3.30.565.10:FF:000010">
    <property type="entry name" value="Sensor histidine kinase RcsC"/>
    <property type="match status" value="1"/>
</dbReference>
<comment type="similarity">
    <text evidence="3">In the N-terminal section; belongs to the phytochrome family.</text>
</comment>
<protein>
    <recommendedName>
        <fullName evidence="11">Circadian input-output histidine kinase CikA</fullName>
        <ecNumber evidence="4">2.7.13.3</ecNumber>
    </recommendedName>
</protein>
<dbReference type="RefSeq" id="WP_170031566.1">
    <property type="nucleotide sequence ID" value="NZ_FNDU01000001.1"/>
</dbReference>
<evidence type="ECO:0000313" key="17">
    <source>
        <dbReference type="EMBL" id="SDH44962.1"/>
    </source>
</evidence>
<feature type="domain" description="Histidine kinase" evidence="15">
    <location>
        <begin position="861"/>
        <end position="1111"/>
    </location>
</feature>
<dbReference type="SMART" id="SM00387">
    <property type="entry name" value="HATPase_c"/>
    <property type="match status" value="2"/>
</dbReference>
<dbReference type="InterPro" id="IPR003594">
    <property type="entry name" value="HATPase_dom"/>
</dbReference>
<feature type="domain" description="Response regulatory" evidence="16">
    <location>
        <begin position="684"/>
        <end position="800"/>
    </location>
</feature>
<dbReference type="AlphaFoldDB" id="A0A1G8CHT0"/>
<keyword evidence="9" id="KW-0067">ATP-binding</keyword>
<feature type="transmembrane region" description="Helical" evidence="14">
    <location>
        <begin position="216"/>
        <end position="241"/>
    </location>
</feature>
<keyword evidence="14" id="KW-1133">Transmembrane helix</keyword>
<feature type="transmembrane region" description="Helical" evidence="14">
    <location>
        <begin position="341"/>
        <end position="363"/>
    </location>
</feature>
<gene>
    <name evidence="17" type="ORF">SAMN05216352_101325</name>
</gene>
<evidence type="ECO:0000256" key="8">
    <source>
        <dbReference type="ARBA" id="ARBA00022777"/>
    </source>
</evidence>
<dbReference type="STRING" id="930129.SAMN05216352_101325"/>
<organism evidence="17 18">
    <name type="scientific">Alteribacillus bidgolensis</name>
    <dbReference type="NCBI Taxonomy" id="930129"/>
    <lineage>
        <taxon>Bacteria</taxon>
        <taxon>Bacillati</taxon>
        <taxon>Bacillota</taxon>
        <taxon>Bacilli</taxon>
        <taxon>Bacillales</taxon>
        <taxon>Bacillaceae</taxon>
        <taxon>Alteribacillus</taxon>
    </lineage>
</organism>
<dbReference type="InterPro" id="IPR011623">
    <property type="entry name" value="7TMR_DISM_rcpt_extracell_dom1"/>
</dbReference>
<dbReference type="Pfam" id="PF00072">
    <property type="entry name" value="Response_reg"/>
    <property type="match status" value="1"/>
</dbReference>
<dbReference type="InterPro" id="IPR005467">
    <property type="entry name" value="His_kinase_dom"/>
</dbReference>
<dbReference type="Gene3D" id="3.40.50.2300">
    <property type="match status" value="1"/>
</dbReference>
<evidence type="ECO:0000256" key="11">
    <source>
        <dbReference type="ARBA" id="ARBA00074306"/>
    </source>
</evidence>
<reference evidence="17 18" key="1">
    <citation type="submission" date="2016-10" db="EMBL/GenBank/DDBJ databases">
        <authorList>
            <person name="de Groot N.N."/>
        </authorList>
    </citation>
    <scope>NUCLEOTIDE SEQUENCE [LARGE SCALE GENOMIC DNA]</scope>
    <source>
        <strain evidence="18">P4B,CCM 7963,CECT 7998,DSM 25260,IBRC-M 10614,KCTC 13821</strain>
    </source>
</reference>
<feature type="domain" description="Histidine kinase" evidence="15">
    <location>
        <begin position="428"/>
        <end position="646"/>
    </location>
</feature>
<evidence type="ECO:0000259" key="15">
    <source>
        <dbReference type="PROSITE" id="PS50109"/>
    </source>
</evidence>
<evidence type="ECO:0000256" key="10">
    <source>
        <dbReference type="ARBA" id="ARBA00023012"/>
    </source>
</evidence>
<dbReference type="CDD" id="cd17574">
    <property type="entry name" value="REC_OmpR"/>
    <property type="match status" value="1"/>
</dbReference>
<dbReference type="GO" id="GO:0009927">
    <property type="term" value="F:histidine phosphotransfer kinase activity"/>
    <property type="evidence" value="ECO:0007669"/>
    <property type="project" value="TreeGrafter"/>
</dbReference>
<evidence type="ECO:0000256" key="9">
    <source>
        <dbReference type="ARBA" id="ARBA00022840"/>
    </source>
</evidence>
<evidence type="ECO:0000256" key="3">
    <source>
        <dbReference type="ARBA" id="ARBA00006402"/>
    </source>
</evidence>
<keyword evidence="8 17" id="KW-0418">Kinase</keyword>
<keyword evidence="7" id="KW-0547">Nucleotide-binding</keyword>
<dbReference type="CDD" id="cd00082">
    <property type="entry name" value="HisKA"/>
    <property type="match status" value="2"/>
</dbReference>
<dbReference type="InterPro" id="IPR036890">
    <property type="entry name" value="HATPase_C_sf"/>
</dbReference>
<dbReference type="InterPro" id="IPR011006">
    <property type="entry name" value="CheY-like_superfamily"/>
</dbReference>
<dbReference type="GO" id="GO:0005524">
    <property type="term" value="F:ATP binding"/>
    <property type="evidence" value="ECO:0007669"/>
    <property type="project" value="UniProtKB-KW"/>
</dbReference>
<dbReference type="PROSITE" id="PS50110">
    <property type="entry name" value="RESPONSE_REGULATORY"/>
    <property type="match status" value="1"/>
</dbReference>
<dbReference type="PRINTS" id="PR00344">
    <property type="entry name" value="BCTRLSENSOR"/>
</dbReference>
<evidence type="ECO:0000256" key="13">
    <source>
        <dbReference type="SAM" id="Coils"/>
    </source>
</evidence>
<dbReference type="Gene3D" id="1.10.287.130">
    <property type="match status" value="2"/>
</dbReference>
<feature type="transmembrane region" description="Helical" evidence="14">
    <location>
        <begin position="284"/>
        <end position="303"/>
    </location>
</feature>
<dbReference type="Pfam" id="PF00512">
    <property type="entry name" value="HisKA"/>
    <property type="match status" value="2"/>
</dbReference>
<feature type="modified residue" description="4-aspartylphosphate" evidence="12">
    <location>
        <position position="733"/>
    </location>
</feature>
<dbReference type="PANTHER" id="PTHR43047">
    <property type="entry name" value="TWO-COMPONENT HISTIDINE PROTEIN KINASE"/>
    <property type="match status" value="1"/>
</dbReference>
<dbReference type="SMART" id="SM00448">
    <property type="entry name" value="REC"/>
    <property type="match status" value="1"/>
</dbReference>
<keyword evidence="10" id="KW-0902">Two-component regulatory system</keyword>
<feature type="coiled-coil region" evidence="13">
    <location>
        <begin position="806"/>
        <end position="847"/>
    </location>
</feature>
<dbReference type="PROSITE" id="PS50109">
    <property type="entry name" value="HIS_KIN"/>
    <property type="match status" value="2"/>
</dbReference>
<dbReference type="Pfam" id="PF07696">
    <property type="entry name" value="7TMR-DISMED2"/>
    <property type="match status" value="1"/>
</dbReference>
<feature type="transmembrane region" description="Helical" evidence="14">
    <location>
        <begin position="309"/>
        <end position="329"/>
    </location>
</feature>
<evidence type="ECO:0000256" key="7">
    <source>
        <dbReference type="ARBA" id="ARBA00022741"/>
    </source>
</evidence>
<keyword evidence="14" id="KW-0472">Membrane</keyword>
<evidence type="ECO:0000256" key="6">
    <source>
        <dbReference type="ARBA" id="ARBA00022679"/>
    </source>
</evidence>
<evidence type="ECO:0000256" key="2">
    <source>
        <dbReference type="ARBA" id="ARBA00004370"/>
    </source>
</evidence>
<evidence type="ECO:0000256" key="14">
    <source>
        <dbReference type="SAM" id="Phobius"/>
    </source>
</evidence>
<dbReference type="CDD" id="cd16922">
    <property type="entry name" value="HATPase_EvgS-ArcB-TorS-like"/>
    <property type="match status" value="1"/>
</dbReference>
<evidence type="ECO:0000256" key="12">
    <source>
        <dbReference type="PROSITE-ProRule" id="PRU00169"/>
    </source>
</evidence>
<evidence type="ECO:0000259" key="16">
    <source>
        <dbReference type="PROSITE" id="PS50110"/>
    </source>
</evidence>
<keyword evidence="13" id="KW-0175">Coiled coil</keyword>
<dbReference type="InterPro" id="IPR001789">
    <property type="entry name" value="Sig_transdc_resp-reg_receiver"/>
</dbReference>
<dbReference type="Gene3D" id="2.60.40.2380">
    <property type="match status" value="1"/>
</dbReference>
<comment type="catalytic activity">
    <reaction evidence="1">
        <text>ATP + protein L-histidine = ADP + protein N-phospho-L-histidine.</text>
        <dbReference type="EC" id="2.7.13.3"/>
    </reaction>
</comment>
<name>A0A1G8CHT0_9BACI</name>
<evidence type="ECO:0000256" key="1">
    <source>
        <dbReference type="ARBA" id="ARBA00000085"/>
    </source>
</evidence>